<accession>A0A9X3HCL2</accession>
<dbReference type="Gene3D" id="3.30.420.10">
    <property type="entry name" value="Ribonuclease H-like superfamily/Ribonuclease H"/>
    <property type="match status" value="1"/>
</dbReference>
<dbReference type="Pfam" id="PF00665">
    <property type="entry name" value="rve"/>
    <property type="match status" value="1"/>
</dbReference>
<evidence type="ECO:0000313" key="3">
    <source>
        <dbReference type="EMBL" id="MCZ7693072.1"/>
    </source>
</evidence>
<organism evidence="3 4">
    <name type="scientific">Mediterraneibacter gnavus</name>
    <name type="common">Ruminococcus gnavus</name>
    <dbReference type="NCBI Taxonomy" id="33038"/>
    <lineage>
        <taxon>Bacteria</taxon>
        <taxon>Bacillati</taxon>
        <taxon>Bacillota</taxon>
        <taxon>Clostridia</taxon>
        <taxon>Lachnospirales</taxon>
        <taxon>Lachnospiraceae</taxon>
        <taxon>Mediterraneibacter</taxon>
    </lineage>
</organism>
<name>A0A9X3HCL2_MEDGN</name>
<evidence type="ECO:0000259" key="2">
    <source>
        <dbReference type="PROSITE" id="PS50994"/>
    </source>
</evidence>
<dbReference type="InterPro" id="IPR001584">
    <property type="entry name" value="Integrase_cat-core"/>
</dbReference>
<dbReference type="RefSeq" id="WP_269762481.1">
    <property type="nucleotide sequence ID" value="NZ_JAPZEC010000002.1"/>
</dbReference>
<gene>
    <name evidence="3" type="ORF">O8D18_03295</name>
</gene>
<sequence length="121" mass="13989">MYDDSKQNYGAPKITVELHKTGEVISERTVGTYMRPIGIRAQWSKPWTITTKDSDFSTELENILDEQFHPDRPNAVWCSDITYIWTIDGFVYLTSIMDLFSRKIIACTLSETLEVYATVRI</sequence>
<evidence type="ECO:0000256" key="1">
    <source>
        <dbReference type="ARBA" id="ARBA00002286"/>
    </source>
</evidence>
<dbReference type="InterPro" id="IPR050900">
    <property type="entry name" value="Transposase_IS3/IS150/IS904"/>
</dbReference>
<dbReference type="InterPro" id="IPR036397">
    <property type="entry name" value="RNaseH_sf"/>
</dbReference>
<dbReference type="AlphaFoldDB" id="A0A9X3HCL2"/>
<dbReference type="InterPro" id="IPR025948">
    <property type="entry name" value="HTH-like_dom"/>
</dbReference>
<dbReference type="GO" id="GO:0015074">
    <property type="term" value="P:DNA integration"/>
    <property type="evidence" value="ECO:0007669"/>
    <property type="project" value="InterPro"/>
</dbReference>
<dbReference type="SUPFAM" id="SSF53098">
    <property type="entry name" value="Ribonuclease H-like"/>
    <property type="match status" value="1"/>
</dbReference>
<protein>
    <submittedName>
        <fullName evidence="3">IS3 family transposase</fullName>
    </submittedName>
</protein>
<reference evidence="3" key="1">
    <citation type="submission" date="2022-12" db="EMBL/GenBank/DDBJ databases">
        <title>Genome of R. gnavus strain RSHDN_123.</title>
        <authorList>
            <person name="Abdugheni R."/>
        </authorList>
    </citation>
    <scope>NUCLEOTIDE SEQUENCE</scope>
    <source>
        <strain evidence="3">RSHDN_123</strain>
    </source>
</reference>
<comment type="caution">
    <text evidence="3">The sequence shown here is derived from an EMBL/GenBank/DDBJ whole genome shotgun (WGS) entry which is preliminary data.</text>
</comment>
<dbReference type="Pfam" id="PF13276">
    <property type="entry name" value="HTH_21"/>
    <property type="match status" value="1"/>
</dbReference>
<dbReference type="PANTHER" id="PTHR46889:SF4">
    <property type="entry name" value="TRANSPOSASE INSO FOR INSERTION SEQUENCE ELEMENT IS911B-RELATED"/>
    <property type="match status" value="1"/>
</dbReference>
<comment type="function">
    <text evidence="1">Involved in the transposition of the insertion sequence.</text>
</comment>
<evidence type="ECO:0000313" key="4">
    <source>
        <dbReference type="Proteomes" id="UP001148455"/>
    </source>
</evidence>
<proteinExistence type="predicted"/>
<dbReference type="PROSITE" id="PS50994">
    <property type="entry name" value="INTEGRASE"/>
    <property type="match status" value="1"/>
</dbReference>
<dbReference type="GO" id="GO:0003676">
    <property type="term" value="F:nucleic acid binding"/>
    <property type="evidence" value="ECO:0007669"/>
    <property type="project" value="InterPro"/>
</dbReference>
<dbReference type="InterPro" id="IPR012337">
    <property type="entry name" value="RNaseH-like_sf"/>
</dbReference>
<feature type="domain" description="Integrase catalytic" evidence="2">
    <location>
        <begin position="69"/>
        <end position="121"/>
    </location>
</feature>
<dbReference type="Proteomes" id="UP001148455">
    <property type="component" value="Unassembled WGS sequence"/>
</dbReference>
<dbReference type="EMBL" id="JAPZED010000002">
    <property type="protein sequence ID" value="MCZ7693072.1"/>
    <property type="molecule type" value="Genomic_DNA"/>
</dbReference>
<dbReference type="PANTHER" id="PTHR46889">
    <property type="entry name" value="TRANSPOSASE INSF FOR INSERTION SEQUENCE IS3B-RELATED"/>
    <property type="match status" value="1"/>
</dbReference>